<evidence type="ECO:0000256" key="7">
    <source>
        <dbReference type="ARBA" id="ARBA00023136"/>
    </source>
</evidence>
<dbReference type="EMBL" id="JANAVB010036619">
    <property type="protein sequence ID" value="KAJ6803031.1"/>
    <property type="molecule type" value="Genomic_DNA"/>
</dbReference>
<evidence type="ECO:0000256" key="8">
    <source>
        <dbReference type="SAM" id="Phobius"/>
    </source>
</evidence>
<dbReference type="GO" id="GO:0098662">
    <property type="term" value="P:inorganic cation transmembrane transport"/>
    <property type="evidence" value="ECO:0007669"/>
    <property type="project" value="UniProtKB-ARBA"/>
</dbReference>
<accession>A0AAX6EGB9</accession>
<evidence type="ECO:0000256" key="5">
    <source>
        <dbReference type="ARBA" id="ARBA00022989"/>
    </source>
</evidence>
<dbReference type="PANTHER" id="PTHR31064:SF30">
    <property type="entry name" value="HIGH-AFFINITY POTASSIUM TRANSPORT PROTEIN-RELATED"/>
    <property type="match status" value="1"/>
</dbReference>
<evidence type="ECO:0000256" key="1">
    <source>
        <dbReference type="ARBA" id="ARBA00004141"/>
    </source>
</evidence>
<organism evidence="9 10">
    <name type="scientific">Iris pallida</name>
    <name type="common">Sweet iris</name>
    <dbReference type="NCBI Taxonomy" id="29817"/>
    <lineage>
        <taxon>Eukaryota</taxon>
        <taxon>Viridiplantae</taxon>
        <taxon>Streptophyta</taxon>
        <taxon>Embryophyta</taxon>
        <taxon>Tracheophyta</taxon>
        <taxon>Spermatophyta</taxon>
        <taxon>Magnoliopsida</taxon>
        <taxon>Liliopsida</taxon>
        <taxon>Asparagales</taxon>
        <taxon>Iridaceae</taxon>
        <taxon>Iridoideae</taxon>
        <taxon>Irideae</taxon>
        <taxon>Iris</taxon>
    </lineage>
</organism>
<proteinExistence type="inferred from homology"/>
<comment type="similarity">
    <text evidence="2">Belongs to the TrkH potassium transport family. HKT (TC 2.A.38.3) subfamily.</text>
</comment>
<feature type="transmembrane region" description="Helical" evidence="8">
    <location>
        <begin position="26"/>
        <end position="45"/>
    </location>
</feature>
<evidence type="ECO:0000256" key="3">
    <source>
        <dbReference type="ARBA" id="ARBA00022448"/>
    </source>
</evidence>
<keyword evidence="4 8" id="KW-0812">Transmembrane</keyword>
<reference evidence="9" key="2">
    <citation type="submission" date="2023-04" db="EMBL/GenBank/DDBJ databases">
        <authorList>
            <person name="Bruccoleri R.E."/>
            <person name="Oakeley E.J."/>
            <person name="Faust A.-M."/>
            <person name="Dessus-Babus S."/>
            <person name="Altorfer M."/>
            <person name="Burckhardt D."/>
            <person name="Oertli M."/>
            <person name="Naumann U."/>
            <person name="Petersen F."/>
            <person name="Wong J."/>
        </authorList>
    </citation>
    <scope>NUCLEOTIDE SEQUENCE</scope>
    <source>
        <strain evidence="9">GSM-AAB239-AS_SAM_17_03QT</strain>
        <tissue evidence="9">Leaf</tissue>
    </source>
</reference>
<gene>
    <name evidence="9" type="ORF">M6B38_107255</name>
</gene>
<dbReference type="AlphaFoldDB" id="A0AAX6EGB9"/>
<dbReference type="GO" id="GO:0005886">
    <property type="term" value="C:plasma membrane"/>
    <property type="evidence" value="ECO:0007669"/>
    <property type="project" value="TreeGrafter"/>
</dbReference>
<dbReference type="PANTHER" id="PTHR31064">
    <property type="entry name" value="POTASSIUM TRANSPORT PROTEIN DDB_G0292412-RELATED"/>
    <property type="match status" value="1"/>
</dbReference>
<evidence type="ECO:0000256" key="6">
    <source>
        <dbReference type="ARBA" id="ARBA00023065"/>
    </source>
</evidence>
<keyword evidence="5 8" id="KW-1133">Transmembrane helix</keyword>
<feature type="transmembrane region" description="Helical" evidence="8">
    <location>
        <begin position="81"/>
        <end position="98"/>
    </location>
</feature>
<keyword evidence="6" id="KW-0406">Ion transport</keyword>
<evidence type="ECO:0000313" key="10">
    <source>
        <dbReference type="Proteomes" id="UP001140949"/>
    </source>
</evidence>
<comment type="subcellular location">
    <subcellularLocation>
        <location evidence="1">Membrane</location>
        <topology evidence="1">Multi-pass membrane protein</topology>
    </subcellularLocation>
</comment>
<dbReference type="GO" id="GO:0008324">
    <property type="term" value="F:monoatomic cation transmembrane transporter activity"/>
    <property type="evidence" value="ECO:0007669"/>
    <property type="project" value="InterPro"/>
</dbReference>
<evidence type="ECO:0000256" key="4">
    <source>
        <dbReference type="ARBA" id="ARBA00022692"/>
    </source>
</evidence>
<keyword evidence="3" id="KW-0813">Transport</keyword>
<name>A0AAX6EGB9_IRIPA</name>
<dbReference type="Pfam" id="PF02386">
    <property type="entry name" value="TrkH"/>
    <property type="match status" value="1"/>
</dbReference>
<protein>
    <submittedName>
        <fullName evidence="9">Cation transporter HKT6</fullName>
    </submittedName>
</protein>
<keyword evidence="10" id="KW-1185">Reference proteome</keyword>
<dbReference type="Proteomes" id="UP001140949">
    <property type="component" value="Unassembled WGS sequence"/>
</dbReference>
<feature type="transmembrane region" description="Helical" evidence="8">
    <location>
        <begin position="131"/>
        <end position="149"/>
    </location>
</feature>
<keyword evidence="7 8" id="KW-0472">Membrane</keyword>
<evidence type="ECO:0000256" key="2">
    <source>
        <dbReference type="ARBA" id="ARBA00010864"/>
    </source>
</evidence>
<dbReference type="InterPro" id="IPR051143">
    <property type="entry name" value="TrkH_K-transport"/>
</dbReference>
<dbReference type="GO" id="GO:0030001">
    <property type="term" value="P:metal ion transport"/>
    <property type="evidence" value="ECO:0007669"/>
    <property type="project" value="UniProtKB-ARBA"/>
</dbReference>
<dbReference type="InterPro" id="IPR003445">
    <property type="entry name" value="Cat_transpt"/>
</dbReference>
<reference evidence="9" key="1">
    <citation type="journal article" date="2023" name="GigaByte">
        <title>Genome assembly of the bearded iris, Iris pallida Lam.</title>
        <authorList>
            <person name="Bruccoleri R.E."/>
            <person name="Oakeley E.J."/>
            <person name="Faust A.M.E."/>
            <person name="Altorfer M."/>
            <person name="Dessus-Babus S."/>
            <person name="Burckhardt D."/>
            <person name="Oertli M."/>
            <person name="Naumann U."/>
            <person name="Petersen F."/>
            <person name="Wong J."/>
        </authorList>
    </citation>
    <scope>NUCLEOTIDE SEQUENCE</scope>
    <source>
        <strain evidence="9">GSM-AAB239-AS_SAM_17_03QT</strain>
    </source>
</reference>
<sequence length="158" mass="17577">MFDYILQTPGEVIGYNHLLSYKKSTYLALTVSGFVLVQLILFCSLEWNSDGLQGMNSYQKFVSALFLSVNSRHAGESTLDLSALSSAVLVLYIVMMYLPPYSTFLPIKDDGSTMLAHEKEGVKEKNLLKDLSLSNLSYLVIFVVLICITKGGHSQQTH</sequence>
<comment type="caution">
    <text evidence="9">The sequence shown here is derived from an EMBL/GenBank/DDBJ whole genome shotgun (WGS) entry which is preliminary data.</text>
</comment>
<evidence type="ECO:0000313" key="9">
    <source>
        <dbReference type="EMBL" id="KAJ6803031.1"/>
    </source>
</evidence>